<evidence type="ECO:0000256" key="3">
    <source>
        <dbReference type="ARBA" id="ARBA00022737"/>
    </source>
</evidence>
<sequence length="622" mass="68060">MTIVQATTTLKKKDGLLQLVGDTLTWVPTVPSSASPTMTIPVVQITNLQATPATSAKVMLKVFVQKDSDPAPEAFVFAFTAPTARAEADAMKDALTSAIQSAKGASTSGANTPHTGVASSAAIAAAVSSRPSITDVLTRSRLEADIDLQQSLLKSDTALANTFADTVMKKEISRTQFWSTRIHLLRAHAIEKSQSRGPYNVLASIRPTTIDGVARMSLSRDQIHDIFEQHPLVKTVYDENVPNLSEDQFWARFFQSKLLKMLKGEKILPNDPTDNVFDKYLARDDEENARKRRRIEHVPLTLDLGGNAQDISKRGGNLPDITMRPSRVENVPIIRTLNSLSQKLVDLVTPADIDQSENSDDRYISDQRLLDLGVEPEEERIILNIQDQRAFFSSTDAYSNAFQFAGLDPSTVLQEMQQALGTQPLDLAAMLPKDNDNPADGPLLFKATAQVTSAIREHALQLSPGQSGSTSSSSNATAATCGLPPKVFDSVKMVHATTHEFLHHFWDAFLSGDEKRAKDINSMVTSLRNSKDRIAAIAKTADEERELEQARRKKQLQEEYKITGIRPKKKDMEVGGGSKVVEEMLKPTVTAVDKALERFQSALEEAEREKSAGGATPISAAA</sequence>
<reference evidence="9 10" key="1">
    <citation type="submission" date="2019-04" db="EMBL/GenBank/DDBJ databases">
        <title>Comparative genomics and transcriptomics to analyze fruiting body development in filamentous ascomycetes.</title>
        <authorList>
            <consortium name="DOE Joint Genome Institute"/>
            <person name="Lutkenhaus R."/>
            <person name="Traeger S."/>
            <person name="Breuer J."/>
            <person name="Kuo A."/>
            <person name="Lipzen A."/>
            <person name="Pangilinan J."/>
            <person name="Dilworth D."/>
            <person name="Sandor L."/>
            <person name="Poggeler S."/>
            <person name="Barry K."/>
            <person name="Grigoriev I.V."/>
            <person name="Nowrousian M."/>
        </authorList>
    </citation>
    <scope>NUCLEOTIDE SEQUENCE [LARGE SCALE GENOMIC DNA]</scope>
    <source>
        <strain evidence="9 10">CBS 389.68</strain>
    </source>
</reference>
<dbReference type="PROSITE" id="PS50858">
    <property type="entry name" value="BSD"/>
    <property type="match status" value="2"/>
</dbReference>
<accession>A0A4S2N282</accession>
<dbReference type="InterPro" id="IPR027079">
    <property type="entry name" value="Tfb1/GTF2H1"/>
</dbReference>
<evidence type="ECO:0000313" key="10">
    <source>
        <dbReference type="Proteomes" id="UP000298138"/>
    </source>
</evidence>
<dbReference type="SMART" id="SM00751">
    <property type="entry name" value="BSD"/>
    <property type="match status" value="2"/>
</dbReference>
<keyword evidence="7" id="KW-0175">Coiled coil</keyword>
<dbReference type="OrthoDB" id="360521at2759"/>
<name>A0A4S2N282_9PEZI</name>
<gene>
    <name evidence="9" type="ORF">EX30DRAFT_339338</name>
</gene>
<evidence type="ECO:0000259" key="8">
    <source>
        <dbReference type="PROSITE" id="PS50858"/>
    </source>
</evidence>
<comment type="subcellular location">
    <subcellularLocation>
        <location evidence="1">Nucleus</location>
    </subcellularLocation>
</comment>
<feature type="domain" description="BSD" evidence="8">
    <location>
        <begin position="210"/>
        <end position="261"/>
    </location>
</feature>
<dbReference type="FunCoup" id="A0A4S2N282">
    <property type="interactions" value="940"/>
</dbReference>
<evidence type="ECO:0000313" key="9">
    <source>
        <dbReference type="EMBL" id="TGZ83106.1"/>
    </source>
</evidence>
<evidence type="ECO:0000256" key="7">
    <source>
        <dbReference type="SAM" id="Coils"/>
    </source>
</evidence>
<feature type="domain" description="BSD" evidence="8">
    <location>
        <begin position="136"/>
        <end position="189"/>
    </location>
</feature>
<comment type="similarity">
    <text evidence="2">Belongs to the TFB1 family.</text>
</comment>
<evidence type="ECO:0000256" key="1">
    <source>
        <dbReference type="ARBA" id="ARBA00004123"/>
    </source>
</evidence>
<dbReference type="GO" id="GO:0006289">
    <property type="term" value="P:nucleotide-excision repair"/>
    <property type="evidence" value="ECO:0007669"/>
    <property type="project" value="InterPro"/>
</dbReference>
<dbReference type="SUPFAM" id="SSF50729">
    <property type="entry name" value="PH domain-like"/>
    <property type="match status" value="1"/>
</dbReference>
<dbReference type="Pfam" id="PF03909">
    <property type="entry name" value="BSD"/>
    <property type="match status" value="2"/>
</dbReference>
<evidence type="ECO:0000256" key="2">
    <source>
        <dbReference type="ARBA" id="ARBA00009448"/>
    </source>
</evidence>
<keyword evidence="4" id="KW-0805">Transcription regulation</keyword>
<evidence type="ECO:0000256" key="6">
    <source>
        <dbReference type="ARBA" id="ARBA00023242"/>
    </source>
</evidence>
<dbReference type="GO" id="GO:0006351">
    <property type="term" value="P:DNA-templated transcription"/>
    <property type="evidence" value="ECO:0007669"/>
    <property type="project" value="InterPro"/>
</dbReference>
<dbReference type="InterPro" id="IPR035925">
    <property type="entry name" value="BSD_dom_sf"/>
</dbReference>
<proteinExistence type="inferred from homology"/>
<dbReference type="STRING" id="341454.A0A4S2N282"/>
<dbReference type="GO" id="GO:0000439">
    <property type="term" value="C:transcription factor TFIIH core complex"/>
    <property type="evidence" value="ECO:0007669"/>
    <property type="project" value="InterPro"/>
</dbReference>
<dbReference type="Pfam" id="PF08567">
    <property type="entry name" value="PH_TFIIH"/>
    <property type="match status" value="1"/>
</dbReference>
<keyword evidence="6" id="KW-0539">Nucleus</keyword>
<dbReference type="Gene3D" id="2.30.29.30">
    <property type="entry name" value="Pleckstrin-homology domain (PH domain)/Phosphotyrosine-binding domain (PTB)"/>
    <property type="match status" value="1"/>
</dbReference>
<organism evidence="9 10">
    <name type="scientific">Ascodesmis nigricans</name>
    <dbReference type="NCBI Taxonomy" id="341454"/>
    <lineage>
        <taxon>Eukaryota</taxon>
        <taxon>Fungi</taxon>
        <taxon>Dikarya</taxon>
        <taxon>Ascomycota</taxon>
        <taxon>Pezizomycotina</taxon>
        <taxon>Pezizomycetes</taxon>
        <taxon>Pezizales</taxon>
        <taxon>Ascodesmidaceae</taxon>
        <taxon>Ascodesmis</taxon>
    </lineage>
</organism>
<dbReference type="AlphaFoldDB" id="A0A4S2N282"/>
<dbReference type="Proteomes" id="UP000298138">
    <property type="component" value="Unassembled WGS sequence"/>
</dbReference>
<feature type="coiled-coil region" evidence="7">
    <location>
        <begin position="533"/>
        <end position="560"/>
    </location>
</feature>
<dbReference type="EMBL" id="ML220114">
    <property type="protein sequence ID" value="TGZ83106.1"/>
    <property type="molecule type" value="Genomic_DNA"/>
</dbReference>
<protein>
    <recommendedName>
        <fullName evidence="8">BSD domain-containing protein</fullName>
    </recommendedName>
</protein>
<dbReference type="PANTHER" id="PTHR12856">
    <property type="entry name" value="TRANSCRIPTION INITIATION FACTOR IIH-RELATED"/>
    <property type="match status" value="1"/>
</dbReference>
<dbReference type="InterPro" id="IPR005607">
    <property type="entry name" value="BSD_dom"/>
</dbReference>
<dbReference type="CDD" id="cd13229">
    <property type="entry name" value="PH_TFIIH"/>
    <property type="match status" value="1"/>
</dbReference>
<evidence type="ECO:0000256" key="4">
    <source>
        <dbReference type="ARBA" id="ARBA00023015"/>
    </source>
</evidence>
<dbReference type="InterPro" id="IPR011993">
    <property type="entry name" value="PH-like_dom_sf"/>
</dbReference>
<keyword evidence="5" id="KW-0804">Transcription</keyword>
<dbReference type="InParanoid" id="A0A4S2N282"/>
<dbReference type="SUPFAM" id="SSF140383">
    <property type="entry name" value="BSD domain-like"/>
    <property type="match status" value="1"/>
</dbReference>
<dbReference type="InterPro" id="IPR013876">
    <property type="entry name" value="TFIIH_BTF_p62_N"/>
</dbReference>
<keyword evidence="3" id="KW-0677">Repeat</keyword>
<keyword evidence="10" id="KW-1185">Reference proteome</keyword>
<evidence type="ECO:0000256" key="5">
    <source>
        <dbReference type="ARBA" id="ARBA00023163"/>
    </source>
</evidence>